<organism evidence="1 2">
    <name type="scientific">Pseudomonas amygdali pv. morsprunorum</name>
    <dbReference type="NCBI Taxonomy" id="129138"/>
    <lineage>
        <taxon>Bacteria</taxon>
        <taxon>Pseudomonadati</taxon>
        <taxon>Pseudomonadota</taxon>
        <taxon>Gammaproteobacteria</taxon>
        <taxon>Pseudomonadales</taxon>
        <taxon>Pseudomonadaceae</taxon>
        <taxon>Pseudomonas</taxon>
        <taxon>Pseudomonas amygdali</taxon>
    </lineage>
</organism>
<reference evidence="1 2" key="1">
    <citation type="submission" date="2018-08" db="EMBL/GenBank/DDBJ databases">
        <title>Recombination of ecologically and evolutionarily significant loci maintains genetic cohesion in the Pseudomonas syringae species complex.</title>
        <authorList>
            <person name="Dillon M."/>
            <person name="Thakur S."/>
            <person name="Almeida R.N.D."/>
            <person name="Weir B.S."/>
            <person name="Guttman D.S."/>
        </authorList>
    </citation>
    <scope>NUCLEOTIDE SEQUENCE [LARGE SCALE GENOMIC DNA]</scope>
    <source>
        <strain evidence="1 2">19322</strain>
    </source>
</reference>
<comment type="caution">
    <text evidence="1">The sequence shown here is derived from an EMBL/GenBank/DDBJ whole genome shotgun (WGS) entry which is preliminary data.</text>
</comment>
<dbReference type="EMBL" id="RBNS01000081">
    <property type="protein sequence ID" value="RML55886.1"/>
    <property type="molecule type" value="Genomic_DNA"/>
</dbReference>
<protein>
    <submittedName>
        <fullName evidence="1">Uncharacterized protein</fullName>
    </submittedName>
</protein>
<accession>A0A3M2WX57</accession>
<evidence type="ECO:0000313" key="2">
    <source>
        <dbReference type="Proteomes" id="UP000277952"/>
    </source>
</evidence>
<name>A0A3M2WX57_PSEA0</name>
<dbReference type="AlphaFoldDB" id="A0A3M2WX57"/>
<gene>
    <name evidence="1" type="ORF">ALQ94_101065</name>
</gene>
<sequence length="62" mass="6875">MAVKTTSVRLEAPEMVPCERVSESDDELALNGDLWALKNRAINLLDTCADQVDAQIQRSKSK</sequence>
<dbReference type="Proteomes" id="UP000277952">
    <property type="component" value="Unassembled WGS sequence"/>
</dbReference>
<proteinExistence type="predicted"/>
<evidence type="ECO:0000313" key="1">
    <source>
        <dbReference type="EMBL" id="RML55886.1"/>
    </source>
</evidence>